<keyword evidence="4" id="KW-0809">Transit peptide</keyword>
<comment type="similarity">
    <text evidence="8">Belongs to the PET100 family.</text>
</comment>
<keyword evidence="11" id="KW-1185">Reference proteome</keyword>
<comment type="subcellular location">
    <subcellularLocation>
        <location evidence="1">Membrane</location>
        <topology evidence="1">Single-pass membrane protein</topology>
    </subcellularLocation>
    <subcellularLocation>
        <location evidence="2">Mitochondrion membrane</location>
    </subcellularLocation>
</comment>
<keyword evidence="6" id="KW-0496">Mitochondrion</keyword>
<dbReference type="AlphaFoldDB" id="A0AAU9WK05"/>
<protein>
    <submittedName>
        <fullName evidence="10">Uncharacterized protein</fullName>
    </submittedName>
</protein>
<dbReference type="GO" id="GO:0005743">
    <property type="term" value="C:mitochondrial inner membrane"/>
    <property type="evidence" value="ECO:0007669"/>
    <property type="project" value="TreeGrafter"/>
</dbReference>
<comment type="caution">
    <text evidence="10">The sequence shown here is derived from an EMBL/GenBank/DDBJ whole genome shotgun (WGS) entry which is preliminary data.</text>
</comment>
<name>A0AAU9WK05_9CNID</name>
<sequence>MFMSGDSAGSYFNHNPSGFLPICMRIKATARVRTSFLVQDGDRIEDRTRTGNFYTLCIVLYVFFPVAIFFYFNMPGSYEDFMTQKKKELYPPDEECNKPPNTTEGLAKAWEKILKEKKDKTQN</sequence>
<proteinExistence type="inferred from homology"/>
<evidence type="ECO:0000256" key="8">
    <source>
        <dbReference type="ARBA" id="ARBA00038077"/>
    </source>
</evidence>
<evidence type="ECO:0000256" key="5">
    <source>
        <dbReference type="ARBA" id="ARBA00022989"/>
    </source>
</evidence>
<keyword evidence="3 9" id="KW-0812">Transmembrane</keyword>
<dbReference type="Proteomes" id="UP001159428">
    <property type="component" value="Unassembled WGS sequence"/>
</dbReference>
<evidence type="ECO:0000313" key="11">
    <source>
        <dbReference type="Proteomes" id="UP001159428"/>
    </source>
</evidence>
<keyword evidence="7 9" id="KW-0472">Membrane</keyword>
<feature type="transmembrane region" description="Helical" evidence="9">
    <location>
        <begin position="53"/>
        <end position="72"/>
    </location>
</feature>
<evidence type="ECO:0000256" key="9">
    <source>
        <dbReference type="SAM" id="Phobius"/>
    </source>
</evidence>
<dbReference type="Pfam" id="PF09803">
    <property type="entry name" value="Pet100"/>
    <property type="match status" value="1"/>
</dbReference>
<dbReference type="InterPro" id="IPR018625">
    <property type="entry name" value="Pet100"/>
</dbReference>
<dbReference type="EMBL" id="CALNXJ010000015">
    <property type="protein sequence ID" value="CAH3116579.1"/>
    <property type="molecule type" value="Genomic_DNA"/>
</dbReference>
<dbReference type="PANTHER" id="PTHR33968:SF1">
    <property type="entry name" value="PROTEIN PET100 HOMOLOG, MITOCHONDRIAL"/>
    <property type="match status" value="1"/>
</dbReference>
<dbReference type="PANTHER" id="PTHR33968">
    <property type="entry name" value="PROTEIN PET100 HOMOLOG, MITOCHONDRIAL"/>
    <property type="match status" value="1"/>
</dbReference>
<evidence type="ECO:0000256" key="3">
    <source>
        <dbReference type="ARBA" id="ARBA00022692"/>
    </source>
</evidence>
<evidence type="ECO:0000313" key="10">
    <source>
        <dbReference type="EMBL" id="CAH3116579.1"/>
    </source>
</evidence>
<keyword evidence="5 9" id="KW-1133">Transmembrane helix</keyword>
<organism evidence="10 11">
    <name type="scientific">Pocillopora meandrina</name>
    <dbReference type="NCBI Taxonomy" id="46732"/>
    <lineage>
        <taxon>Eukaryota</taxon>
        <taxon>Metazoa</taxon>
        <taxon>Cnidaria</taxon>
        <taxon>Anthozoa</taxon>
        <taxon>Hexacorallia</taxon>
        <taxon>Scleractinia</taxon>
        <taxon>Astrocoeniina</taxon>
        <taxon>Pocilloporidae</taxon>
        <taxon>Pocillopora</taxon>
    </lineage>
</organism>
<dbReference type="GO" id="GO:0051082">
    <property type="term" value="F:unfolded protein binding"/>
    <property type="evidence" value="ECO:0007669"/>
    <property type="project" value="TreeGrafter"/>
</dbReference>
<gene>
    <name evidence="10" type="ORF">PMEA_00006490</name>
</gene>
<evidence type="ECO:0000256" key="6">
    <source>
        <dbReference type="ARBA" id="ARBA00023128"/>
    </source>
</evidence>
<evidence type="ECO:0000256" key="7">
    <source>
        <dbReference type="ARBA" id="ARBA00023136"/>
    </source>
</evidence>
<evidence type="ECO:0000256" key="4">
    <source>
        <dbReference type="ARBA" id="ARBA00022946"/>
    </source>
</evidence>
<reference evidence="10 11" key="1">
    <citation type="submission" date="2022-05" db="EMBL/GenBank/DDBJ databases">
        <authorList>
            <consortium name="Genoscope - CEA"/>
            <person name="William W."/>
        </authorList>
    </citation>
    <scope>NUCLEOTIDE SEQUENCE [LARGE SCALE GENOMIC DNA]</scope>
</reference>
<evidence type="ECO:0000256" key="2">
    <source>
        <dbReference type="ARBA" id="ARBA00004325"/>
    </source>
</evidence>
<dbReference type="GO" id="GO:0033617">
    <property type="term" value="P:mitochondrial respiratory chain complex IV assembly"/>
    <property type="evidence" value="ECO:0007669"/>
    <property type="project" value="InterPro"/>
</dbReference>
<evidence type="ECO:0000256" key="1">
    <source>
        <dbReference type="ARBA" id="ARBA00004167"/>
    </source>
</evidence>
<accession>A0AAU9WK05</accession>